<evidence type="ECO:0000313" key="1">
    <source>
        <dbReference type="EMBL" id="KAK1357697.1"/>
    </source>
</evidence>
<gene>
    <name evidence="1" type="ORF">POM88_050953</name>
</gene>
<dbReference type="AlphaFoldDB" id="A0AAD8GYN8"/>
<sequence>MQSTTLYQPKRLKAKRQLFPGCKFSMFCFKVFNKKSGVVKLKTENPVSSVQISKSLKCQICKILKKLRIKGTKNKDTGGEMNSGSERSRYQNINENRRGGSAHVLPYRAEPNPVGNNGQGATENYVTEKMIVGLIIMSHYFLMLNNYVGKLAVVSCCCDHDRTFLRPMNQKRYCYRIVTKRISLSMYRRSSVDKLTWPTCLFPRVEFEET</sequence>
<name>A0AAD8GYN8_9APIA</name>
<protein>
    <submittedName>
        <fullName evidence="1">Uncharacterized protein</fullName>
    </submittedName>
</protein>
<dbReference type="Proteomes" id="UP001237642">
    <property type="component" value="Unassembled WGS sequence"/>
</dbReference>
<evidence type="ECO:0000313" key="2">
    <source>
        <dbReference type="Proteomes" id="UP001237642"/>
    </source>
</evidence>
<dbReference type="EMBL" id="JAUIZM010000011">
    <property type="protein sequence ID" value="KAK1357697.1"/>
    <property type="molecule type" value="Genomic_DNA"/>
</dbReference>
<reference evidence="1" key="1">
    <citation type="submission" date="2023-02" db="EMBL/GenBank/DDBJ databases">
        <title>Genome of toxic invasive species Heracleum sosnowskyi carries increased number of genes despite the absence of recent whole-genome duplications.</title>
        <authorList>
            <person name="Schelkunov M."/>
            <person name="Shtratnikova V."/>
            <person name="Makarenko M."/>
            <person name="Klepikova A."/>
            <person name="Omelchenko D."/>
            <person name="Novikova G."/>
            <person name="Obukhova E."/>
            <person name="Bogdanov V."/>
            <person name="Penin A."/>
            <person name="Logacheva M."/>
        </authorList>
    </citation>
    <scope>NUCLEOTIDE SEQUENCE</scope>
    <source>
        <strain evidence="1">Hsosn_3</strain>
        <tissue evidence="1">Leaf</tissue>
    </source>
</reference>
<reference evidence="1" key="2">
    <citation type="submission" date="2023-05" db="EMBL/GenBank/DDBJ databases">
        <authorList>
            <person name="Schelkunov M.I."/>
        </authorList>
    </citation>
    <scope>NUCLEOTIDE SEQUENCE</scope>
    <source>
        <strain evidence="1">Hsosn_3</strain>
        <tissue evidence="1">Leaf</tissue>
    </source>
</reference>
<organism evidence="1 2">
    <name type="scientific">Heracleum sosnowskyi</name>
    <dbReference type="NCBI Taxonomy" id="360622"/>
    <lineage>
        <taxon>Eukaryota</taxon>
        <taxon>Viridiplantae</taxon>
        <taxon>Streptophyta</taxon>
        <taxon>Embryophyta</taxon>
        <taxon>Tracheophyta</taxon>
        <taxon>Spermatophyta</taxon>
        <taxon>Magnoliopsida</taxon>
        <taxon>eudicotyledons</taxon>
        <taxon>Gunneridae</taxon>
        <taxon>Pentapetalae</taxon>
        <taxon>asterids</taxon>
        <taxon>campanulids</taxon>
        <taxon>Apiales</taxon>
        <taxon>Apiaceae</taxon>
        <taxon>Apioideae</taxon>
        <taxon>apioid superclade</taxon>
        <taxon>Tordylieae</taxon>
        <taxon>Tordyliinae</taxon>
        <taxon>Heracleum</taxon>
    </lineage>
</organism>
<comment type="caution">
    <text evidence="1">The sequence shown here is derived from an EMBL/GenBank/DDBJ whole genome shotgun (WGS) entry which is preliminary data.</text>
</comment>
<accession>A0AAD8GYN8</accession>
<proteinExistence type="predicted"/>
<keyword evidence="2" id="KW-1185">Reference proteome</keyword>